<dbReference type="OrthoDB" id="9812571at2"/>
<proteinExistence type="predicted"/>
<organism evidence="1 2">
    <name type="scientific">Leptotrichia wadei</name>
    <dbReference type="NCBI Taxonomy" id="157687"/>
    <lineage>
        <taxon>Bacteria</taxon>
        <taxon>Fusobacteriati</taxon>
        <taxon>Fusobacteriota</taxon>
        <taxon>Fusobacteriia</taxon>
        <taxon>Fusobacteriales</taxon>
        <taxon>Leptotrichiaceae</taxon>
        <taxon>Leptotrichia</taxon>
    </lineage>
</organism>
<name>A0A510KRK3_9FUSO</name>
<gene>
    <name evidence="1" type="ORF">JMUB3936_0161</name>
</gene>
<dbReference type="InterPro" id="IPR001451">
    <property type="entry name" value="Hexapep"/>
</dbReference>
<dbReference type="PANTHER" id="PTHR23416">
    <property type="entry name" value="SIALIC ACID SYNTHASE-RELATED"/>
    <property type="match status" value="1"/>
</dbReference>
<evidence type="ECO:0000313" key="2">
    <source>
        <dbReference type="Proteomes" id="UP000321944"/>
    </source>
</evidence>
<sequence>MEKSFYELWKLGINFIKTKIFFPKARLIRFPFDIRGKKYIKFGENFTTGTGCRIEAYNFQDSLNAKSIKNKNTPQLIIGNNVQINDYVHLSCANSLIIGDNVLIASKVYISDLNHGNYSFSKDFEHSNPEEIAKERRIFTKPVKICENVWLGENVSVLPGTVIGKNSIIGANSVVSKNIPENCIAVGNPAKVIKKYNFETKKWERI</sequence>
<dbReference type="PANTHER" id="PTHR23416:SF78">
    <property type="entry name" value="LIPOPOLYSACCHARIDE BIOSYNTHESIS O-ACETYL TRANSFERASE WBBJ-RELATED"/>
    <property type="match status" value="1"/>
</dbReference>
<dbReference type="Proteomes" id="UP000321944">
    <property type="component" value="Chromosome"/>
</dbReference>
<dbReference type="GO" id="GO:0016740">
    <property type="term" value="F:transferase activity"/>
    <property type="evidence" value="ECO:0007669"/>
    <property type="project" value="UniProtKB-KW"/>
</dbReference>
<dbReference type="Gene3D" id="2.160.10.10">
    <property type="entry name" value="Hexapeptide repeat proteins"/>
    <property type="match status" value="1"/>
</dbReference>
<dbReference type="CDD" id="cd04647">
    <property type="entry name" value="LbH_MAT_like"/>
    <property type="match status" value="1"/>
</dbReference>
<dbReference type="Pfam" id="PF00132">
    <property type="entry name" value="Hexapep"/>
    <property type="match status" value="1"/>
</dbReference>
<dbReference type="RefSeq" id="WP_147002769.1">
    <property type="nucleotide sequence ID" value="NZ_AP019841.1"/>
</dbReference>
<dbReference type="SUPFAM" id="SSF51161">
    <property type="entry name" value="Trimeric LpxA-like enzymes"/>
    <property type="match status" value="1"/>
</dbReference>
<dbReference type="EMBL" id="AP019841">
    <property type="protein sequence ID" value="BBM53897.1"/>
    <property type="molecule type" value="Genomic_DNA"/>
</dbReference>
<keyword evidence="1" id="KW-0808">Transferase</keyword>
<evidence type="ECO:0000313" key="1">
    <source>
        <dbReference type="EMBL" id="BBM53897.1"/>
    </source>
</evidence>
<protein>
    <submittedName>
        <fullName evidence="1">Bacterial transferase hexapeptide repeat protein</fullName>
    </submittedName>
</protein>
<dbReference type="InterPro" id="IPR011004">
    <property type="entry name" value="Trimer_LpxA-like_sf"/>
</dbReference>
<accession>A0A510KRK3</accession>
<reference evidence="1 2" key="1">
    <citation type="submission" date="2019-07" db="EMBL/GenBank/DDBJ databases">
        <title>Complete Genome Sequence of Leptotrichia wadei Strain JMUB3936.</title>
        <authorList>
            <person name="Watanabe S."/>
            <person name="Cui L."/>
        </authorList>
    </citation>
    <scope>NUCLEOTIDE SEQUENCE [LARGE SCALE GENOMIC DNA]</scope>
    <source>
        <strain evidence="1 2">JMUB3936</strain>
    </source>
</reference>
<dbReference type="InterPro" id="IPR051159">
    <property type="entry name" value="Hexapeptide_acetyltransf"/>
</dbReference>
<dbReference type="AlphaFoldDB" id="A0A510KRK3"/>